<dbReference type="InterPro" id="IPR029044">
    <property type="entry name" value="Nucleotide-diphossugar_trans"/>
</dbReference>
<organism evidence="4 5">
    <name type="scientific">Mariniflexile litorale</name>
    <dbReference type="NCBI Taxonomy" id="3045158"/>
    <lineage>
        <taxon>Bacteria</taxon>
        <taxon>Pseudomonadati</taxon>
        <taxon>Bacteroidota</taxon>
        <taxon>Flavobacteriia</taxon>
        <taxon>Flavobacteriales</taxon>
        <taxon>Flavobacteriaceae</taxon>
        <taxon>Mariniflexile</taxon>
    </lineage>
</organism>
<dbReference type="CDD" id="cd00761">
    <property type="entry name" value="Glyco_tranf_GTA_type"/>
    <property type="match status" value="1"/>
</dbReference>
<dbReference type="EC" id="2.4.-.-" evidence="4"/>
<feature type="domain" description="Glycosyltransferase 2-like" evidence="3">
    <location>
        <begin position="4"/>
        <end position="141"/>
    </location>
</feature>
<evidence type="ECO:0000313" key="5">
    <source>
        <dbReference type="Proteomes" id="UP001224325"/>
    </source>
</evidence>
<gene>
    <name evidence="4" type="ORF">QLS71_016865</name>
</gene>
<dbReference type="Proteomes" id="UP001224325">
    <property type="component" value="Chromosome"/>
</dbReference>
<protein>
    <submittedName>
        <fullName evidence="4">Glycosyltransferase</fullName>
        <ecNumber evidence="4">2.4.-.-</ecNumber>
    </submittedName>
</protein>
<evidence type="ECO:0000313" key="4">
    <source>
        <dbReference type="EMBL" id="XBL13979.1"/>
    </source>
</evidence>
<name>A0AAU7EEX0_9FLAO</name>
<sequence length="339" mass="39644">MLLSIIVPVYNVEKYIARCIESLINQDIDGKDYEIILVNDDSTDSSISIAKEYAQQYQQIKIINQKNTGPSGARNNGLKNSRGTYIYYMDSDDYIEKNVLKSLLEPVLKNDLDFLGFTYTRTSESNFNLHITSNDILKYNNLEINEGCSFISKKNFNNYIWWYIFKKDIVIENNIEFIEGIMVEDGIYTTELLLNCKKVAYIPLSIYRYFENTNSIMRNTSKTHIARLNNDYKLVINKFTSLIDLAKENGANKQAIKRLTTRQQSYMFFLLVRLVKANTSYKEIKSLINEFRSSKVYPLKDFIGIDYNSKKEKTLTHIFNNKALLYFLITCNNKFKFIK</sequence>
<dbReference type="GO" id="GO:0016758">
    <property type="term" value="F:hexosyltransferase activity"/>
    <property type="evidence" value="ECO:0007669"/>
    <property type="project" value="UniProtKB-ARBA"/>
</dbReference>
<dbReference type="AlphaFoldDB" id="A0AAU7EEX0"/>
<dbReference type="KEGG" id="mlil:QLS71_016865"/>
<evidence type="ECO:0000259" key="3">
    <source>
        <dbReference type="Pfam" id="PF00535"/>
    </source>
</evidence>
<keyword evidence="1 4" id="KW-0328">Glycosyltransferase</keyword>
<keyword evidence="2 4" id="KW-0808">Transferase</keyword>
<dbReference type="Gene3D" id="3.90.550.10">
    <property type="entry name" value="Spore Coat Polysaccharide Biosynthesis Protein SpsA, Chain A"/>
    <property type="match status" value="1"/>
</dbReference>
<dbReference type="EMBL" id="CP155618">
    <property type="protein sequence ID" value="XBL13979.1"/>
    <property type="molecule type" value="Genomic_DNA"/>
</dbReference>
<dbReference type="InterPro" id="IPR001173">
    <property type="entry name" value="Glyco_trans_2-like"/>
</dbReference>
<dbReference type="RefSeq" id="WP_308991955.1">
    <property type="nucleotide sequence ID" value="NZ_CP155618.1"/>
</dbReference>
<dbReference type="SUPFAM" id="SSF53448">
    <property type="entry name" value="Nucleotide-diphospho-sugar transferases"/>
    <property type="match status" value="1"/>
</dbReference>
<evidence type="ECO:0000256" key="2">
    <source>
        <dbReference type="ARBA" id="ARBA00022679"/>
    </source>
</evidence>
<keyword evidence="5" id="KW-1185">Reference proteome</keyword>
<proteinExistence type="predicted"/>
<accession>A0AAU7EEX0</accession>
<evidence type="ECO:0000256" key="1">
    <source>
        <dbReference type="ARBA" id="ARBA00022676"/>
    </source>
</evidence>
<dbReference type="Pfam" id="PF00535">
    <property type="entry name" value="Glycos_transf_2"/>
    <property type="match status" value="1"/>
</dbReference>
<dbReference type="PANTHER" id="PTHR22916">
    <property type="entry name" value="GLYCOSYLTRANSFERASE"/>
    <property type="match status" value="1"/>
</dbReference>
<dbReference type="PANTHER" id="PTHR22916:SF51">
    <property type="entry name" value="GLYCOSYLTRANSFERASE EPSH-RELATED"/>
    <property type="match status" value="1"/>
</dbReference>
<reference evidence="4" key="1">
    <citation type="submission" date="2024-04" db="EMBL/GenBank/DDBJ databases">
        <title>Mariniflexile litorale, isolated from the shallow sediments of the Sea of Japan.</title>
        <authorList>
            <person name="Romanenko L."/>
            <person name="Isaeva M."/>
        </authorList>
    </citation>
    <scope>NUCLEOTIDE SEQUENCE [LARGE SCALE GENOMIC DNA]</scope>
    <source>
        <strain evidence="4">KMM 9835</strain>
    </source>
</reference>